<feature type="compositionally biased region" description="Pro residues" evidence="4">
    <location>
        <begin position="261"/>
        <end position="270"/>
    </location>
</feature>
<feature type="region of interest" description="Disordered" evidence="4">
    <location>
        <begin position="74"/>
        <end position="108"/>
    </location>
</feature>
<dbReference type="InterPro" id="IPR001452">
    <property type="entry name" value="SH3_domain"/>
</dbReference>
<feature type="domain" description="WW" evidence="7">
    <location>
        <begin position="227"/>
        <end position="261"/>
    </location>
</feature>
<feature type="domain" description="PH" evidence="6">
    <location>
        <begin position="464"/>
        <end position="578"/>
    </location>
</feature>
<dbReference type="Gene3D" id="2.20.70.10">
    <property type="match status" value="2"/>
</dbReference>
<dbReference type="Gene3D" id="1.10.555.10">
    <property type="entry name" value="Rho GTPase activation protein"/>
    <property type="match status" value="1"/>
</dbReference>
<dbReference type="InterPro" id="IPR036028">
    <property type="entry name" value="SH3-like_dom_sf"/>
</dbReference>
<dbReference type="InterPro" id="IPR001202">
    <property type="entry name" value="WW_dom"/>
</dbReference>
<dbReference type="SMART" id="SM00326">
    <property type="entry name" value="SH3"/>
    <property type="match status" value="1"/>
</dbReference>
<dbReference type="CDD" id="cd13233">
    <property type="entry name" value="PH_ARHGAP9-like"/>
    <property type="match status" value="1"/>
</dbReference>
<accession>A0A9Y3R0K5</accession>
<dbReference type="Pfam" id="PF00169">
    <property type="entry name" value="PH"/>
    <property type="match status" value="1"/>
</dbReference>
<dbReference type="Gene3D" id="2.30.29.30">
    <property type="entry name" value="Pleckstrin-homology domain (PH domain)/Phosphotyrosine-binding domain (PTB)"/>
    <property type="match status" value="1"/>
</dbReference>
<proteinExistence type="predicted"/>
<dbReference type="InterPro" id="IPR050729">
    <property type="entry name" value="Rho-GAP"/>
</dbReference>
<dbReference type="Pfam" id="PF00397">
    <property type="entry name" value="WW"/>
    <property type="match status" value="2"/>
</dbReference>
<evidence type="ECO:0000259" key="5">
    <source>
        <dbReference type="PROSITE" id="PS50002"/>
    </source>
</evidence>
<dbReference type="GeneID" id="102199796"/>
<dbReference type="CDD" id="cd00201">
    <property type="entry name" value="WW"/>
    <property type="match status" value="2"/>
</dbReference>
<dbReference type="Gene3D" id="2.30.30.40">
    <property type="entry name" value="SH3 Domains"/>
    <property type="match status" value="1"/>
</dbReference>
<dbReference type="Pfam" id="PF00018">
    <property type="entry name" value="SH3_1"/>
    <property type="match status" value="1"/>
</dbReference>
<feature type="compositionally biased region" description="Low complexity" evidence="4">
    <location>
        <begin position="442"/>
        <end position="455"/>
    </location>
</feature>
<reference evidence="10" key="1">
    <citation type="submission" date="2025-08" db="UniProtKB">
        <authorList>
            <consortium name="RefSeq"/>
        </authorList>
    </citation>
    <scope>IDENTIFICATION</scope>
</reference>
<sequence>MEHVSVKFEYEYTAKDGRRVSIKPNESYILVSKTNDHWWHVRKDQHTKPFYIPAQYVEELSATGGDHLRPNKLNSAQGLTVSKPVDMTNVKPRKGTTKSRPSSQDVPKETYRFSTFGFGDDLPEVQDENLRSAVYVNVAELRKSISESPPSAPSSYSPSYLNPEGWEVHVDDESGQEYYYHPNTGRTTWDSPFVDPSTDPEPLPAEEPYSPSPPQSPVLSLSTASPPAWTSDWEQLVDETSGRPYFYNPMSGETSWEPPEHPQSPYPPLMEPMSVHRFHEDERPPLPEEDYPSEDYPPADPPEGYEDHATGPPAPIPKDYSFSHVTRPVIPRANLDRKTPAGWNLTVEKDGTWVFTSENSPDQWIKSLDEQGQTYYYLRDGSRSLWNLPEAPVAYGQLRVENGVEADGMSVIKNWRHTVGPAQFSSAQEDGRFAPTHRRNTSDYSSSDSSSTGNSPETQQNVQNLEKAGILNKTKVSENGRKVRKNWAPTWTVLHGGVLTFHKDPKSASSGAANKTNHIVPEVAVDLRGATIGWATKDKSSKKNVLELKGKNGVEFLLQYDTESIITDWHKVLVDTIRQLEYQEHHSEEEDADIYEKIPNTDEKVGGAVDKRKSRGSVTSTAATTTAAETEQKKVRTKLMKFLMKRPTLQTVKEKGYIRENVFGCDLATLCAHEKTTVPSFVEKCINAVERRGLDIDGLYRVSGNLAVIQKLRFKADHDELDLEDGQWEDVHVITGALKLFFRELSEPLFPYSHFNKFISAIRIGDFNTKRDHMYDLIQSLPAPNHNTMKLLFGHLHRVIEYGQDNRMTVQNVAIVFGPTLLRPEMESGNIAMHMVFQNQIVEFVLNEYNYLFQ</sequence>
<dbReference type="GO" id="GO:0005096">
    <property type="term" value="F:GTPase activator activity"/>
    <property type="evidence" value="ECO:0007669"/>
    <property type="project" value="UniProtKB-KW"/>
</dbReference>
<dbReference type="InterPro" id="IPR011993">
    <property type="entry name" value="PH-like_dom_sf"/>
</dbReference>
<feature type="region of interest" description="Disordered" evidence="4">
    <location>
        <begin position="423"/>
        <end position="460"/>
    </location>
</feature>
<dbReference type="Proteomes" id="UP000695023">
    <property type="component" value="Unplaced"/>
</dbReference>
<feature type="region of interest" description="Disordered" evidence="4">
    <location>
        <begin position="605"/>
        <end position="625"/>
    </location>
</feature>
<keyword evidence="2" id="KW-0343">GTPase activation</keyword>
<dbReference type="PROSITE" id="PS50238">
    <property type="entry name" value="RHOGAP"/>
    <property type="match status" value="1"/>
</dbReference>
<evidence type="ECO:0000256" key="3">
    <source>
        <dbReference type="PROSITE-ProRule" id="PRU00192"/>
    </source>
</evidence>
<dbReference type="InterPro" id="IPR000198">
    <property type="entry name" value="RhoGAP_dom"/>
</dbReference>
<dbReference type="InterPro" id="IPR036020">
    <property type="entry name" value="WW_dom_sf"/>
</dbReference>
<dbReference type="PROSITE" id="PS50003">
    <property type="entry name" value="PH_DOMAIN"/>
    <property type="match status" value="1"/>
</dbReference>
<feature type="domain" description="WW" evidence="7">
    <location>
        <begin position="358"/>
        <end position="391"/>
    </location>
</feature>
<feature type="region of interest" description="Disordered" evidence="4">
    <location>
        <begin position="177"/>
        <end position="226"/>
    </location>
</feature>
<keyword evidence="9" id="KW-1185">Reference proteome</keyword>
<dbReference type="FunFam" id="2.20.70.10:FF:000149">
    <property type="entry name" value="Rho GTPase-activating protein 27"/>
    <property type="match status" value="1"/>
</dbReference>
<name>A0A9Y3R0K5_9CICH</name>
<dbReference type="CDD" id="cd04403">
    <property type="entry name" value="RhoGAP_ARHGAP27_15_12_9"/>
    <property type="match status" value="1"/>
</dbReference>
<dbReference type="GO" id="GO:0005737">
    <property type="term" value="C:cytoplasm"/>
    <property type="evidence" value="ECO:0007669"/>
    <property type="project" value="TreeGrafter"/>
</dbReference>
<feature type="compositionally biased region" description="Basic and acidic residues" evidence="4">
    <location>
        <begin position="277"/>
        <end position="286"/>
    </location>
</feature>
<dbReference type="FunFam" id="1.10.555.10:FF:000003">
    <property type="entry name" value="Putative rho GTPase-activating protein 12"/>
    <property type="match status" value="1"/>
</dbReference>
<evidence type="ECO:0000259" key="8">
    <source>
        <dbReference type="PROSITE" id="PS50238"/>
    </source>
</evidence>
<dbReference type="RefSeq" id="XP_005725927.1">
    <property type="nucleotide sequence ID" value="XM_005725870.1"/>
</dbReference>
<evidence type="ECO:0000313" key="10">
    <source>
        <dbReference type="RefSeq" id="XP_005725927.1"/>
    </source>
</evidence>
<feature type="region of interest" description="Disordered" evidence="4">
    <location>
        <begin position="244"/>
        <end position="317"/>
    </location>
</feature>
<dbReference type="PANTHER" id="PTHR23176:SF104">
    <property type="entry name" value="RHO GTPASE-ACTIVATING PROTEIN 27"/>
    <property type="match status" value="1"/>
</dbReference>
<feature type="compositionally biased region" description="Pro residues" evidence="4">
    <location>
        <begin position="199"/>
        <end position="216"/>
    </location>
</feature>
<dbReference type="SUPFAM" id="SSF50729">
    <property type="entry name" value="PH domain-like"/>
    <property type="match status" value="1"/>
</dbReference>
<evidence type="ECO:0000313" key="9">
    <source>
        <dbReference type="Proteomes" id="UP000695023"/>
    </source>
</evidence>
<protein>
    <submittedName>
        <fullName evidence="10">Rho GTPase-activating protein 27 isoform X2</fullName>
    </submittedName>
</protein>
<keyword evidence="1 3" id="KW-0728">SH3 domain</keyword>
<feature type="domain" description="SH3" evidence="5">
    <location>
        <begin position="1"/>
        <end position="62"/>
    </location>
</feature>
<dbReference type="SMART" id="SM00456">
    <property type="entry name" value="WW"/>
    <property type="match status" value="3"/>
</dbReference>
<dbReference type="PROSITE" id="PS01159">
    <property type="entry name" value="WW_DOMAIN_1"/>
    <property type="match status" value="1"/>
</dbReference>
<feature type="domain" description="WW" evidence="7">
    <location>
        <begin position="163"/>
        <end position="194"/>
    </location>
</feature>
<dbReference type="AlphaFoldDB" id="A0A9Y3R0K5"/>
<dbReference type="SMART" id="SM00324">
    <property type="entry name" value="RhoGAP"/>
    <property type="match status" value="1"/>
</dbReference>
<evidence type="ECO:0000259" key="7">
    <source>
        <dbReference type="PROSITE" id="PS50020"/>
    </source>
</evidence>
<dbReference type="PROSITE" id="PS50020">
    <property type="entry name" value="WW_DOMAIN_2"/>
    <property type="match status" value="3"/>
</dbReference>
<evidence type="ECO:0000256" key="4">
    <source>
        <dbReference type="SAM" id="MobiDB-lite"/>
    </source>
</evidence>
<dbReference type="PANTHER" id="PTHR23176">
    <property type="entry name" value="RHO/RAC/CDC GTPASE-ACTIVATING PROTEIN"/>
    <property type="match status" value="1"/>
</dbReference>
<evidence type="ECO:0000259" key="6">
    <source>
        <dbReference type="PROSITE" id="PS50003"/>
    </source>
</evidence>
<dbReference type="InterPro" id="IPR001849">
    <property type="entry name" value="PH_domain"/>
</dbReference>
<dbReference type="SUPFAM" id="SSF50044">
    <property type="entry name" value="SH3-domain"/>
    <property type="match status" value="1"/>
</dbReference>
<gene>
    <name evidence="10" type="primary">arhgap27</name>
</gene>
<dbReference type="PROSITE" id="PS50002">
    <property type="entry name" value="SH3"/>
    <property type="match status" value="1"/>
</dbReference>
<evidence type="ECO:0000256" key="1">
    <source>
        <dbReference type="ARBA" id="ARBA00022443"/>
    </source>
</evidence>
<dbReference type="InterPro" id="IPR008936">
    <property type="entry name" value="Rho_GTPase_activation_prot"/>
</dbReference>
<organism evidence="9 10">
    <name type="scientific">Pundamilia nyererei</name>
    <dbReference type="NCBI Taxonomy" id="303518"/>
    <lineage>
        <taxon>Eukaryota</taxon>
        <taxon>Metazoa</taxon>
        <taxon>Chordata</taxon>
        <taxon>Craniata</taxon>
        <taxon>Vertebrata</taxon>
        <taxon>Euteleostomi</taxon>
        <taxon>Actinopterygii</taxon>
        <taxon>Neopterygii</taxon>
        <taxon>Teleostei</taxon>
        <taxon>Neoteleostei</taxon>
        <taxon>Acanthomorphata</taxon>
        <taxon>Ovalentaria</taxon>
        <taxon>Cichlomorphae</taxon>
        <taxon>Cichliformes</taxon>
        <taxon>Cichlidae</taxon>
        <taxon>African cichlids</taxon>
        <taxon>Pseudocrenilabrinae</taxon>
        <taxon>Haplochromini</taxon>
        <taxon>Pundamilia</taxon>
    </lineage>
</organism>
<dbReference type="GO" id="GO:0007165">
    <property type="term" value="P:signal transduction"/>
    <property type="evidence" value="ECO:0007669"/>
    <property type="project" value="InterPro"/>
</dbReference>
<dbReference type="CTD" id="201176"/>
<dbReference type="SMART" id="SM00233">
    <property type="entry name" value="PH"/>
    <property type="match status" value="1"/>
</dbReference>
<feature type="domain" description="Rho-GAP" evidence="8">
    <location>
        <begin position="665"/>
        <end position="853"/>
    </location>
</feature>
<dbReference type="SUPFAM" id="SSF48350">
    <property type="entry name" value="GTPase activation domain, GAP"/>
    <property type="match status" value="1"/>
</dbReference>
<dbReference type="SUPFAM" id="SSF51045">
    <property type="entry name" value="WW domain"/>
    <property type="match status" value="2"/>
</dbReference>
<evidence type="ECO:0000256" key="2">
    <source>
        <dbReference type="ARBA" id="ARBA00022468"/>
    </source>
</evidence>
<dbReference type="Pfam" id="PF00620">
    <property type="entry name" value="RhoGAP"/>
    <property type="match status" value="1"/>
</dbReference>